<evidence type="ECO:0000256" key="3">
    <source>
        <dbReference type="ARBA" id="ARBA00023054"/>
    </source>
</evidence>
<reference evidence="7 8" key="1">
    <citation type="submission" date="2024-06" db="EMBL/GenBank/DDBJ databases">
        <title>Complete genome of Phlyctema vagabunda strain 19-DSS-EL-015.</title>
        <authorList>
            <person name="Fiorenzani C."/>
        </authorList>
    </citation>
    <scope>NUCLEOTIDE SEQUENCE [LARGE SCALE GENOMIC DNA]</scope>
    <source>
        <strain evidence="7 8">19-DSS-EL-015</strain>
    </source>
</reference>
<evidence type="ECO:0000256" key="5">
    <source>
        <dbReference type="PIRNR" id="PIRNR026991"/>
    </source>
</evidence>
<accession>A0ABR4PLA5</accession>
<evidence type="ECO:0000256" key="2">
    <source>
        <dbReference type="ARBA" id="ARBA00005981"/>
    </source>
</evidence>
<sequence length="220" mass="24641">MPPKSLPPAAKLAKLVEWFRSTAGVYNVKELEKAFASVAGVSTMQTKEYIQNLVDENQIRSERIGSGNWYWSFASDAQRSKEHTQRTLQAEEARLAAGIDELQLLLAQDARQRRVDADLLENRQADARQLADLVERAAAQVALLDQELAVYHDNDPEEYERKAAEAARFKAKAETWTSNVENLESFLMTLLNDRAALGDLMARICGDEYVAGEGLKELTP</sequence>
<comment type="similarity">
    <text evidence="2 5">Belongs to the MND1 family.</text>
</comment>
<name>A0ABR4PLA5_9HELO</name>
<evidence type="ECO:0000256" key="1">
    <source>
        <dbReference type="ARBA" id="ARBA00004123"/>
    </source>
</evidence>
<dbReference type="EMBL" id="JBFCZG010000004">
    <property type="protein sequence ID" value="KAL3423862.1"/>
    <property type="molecule type" value="Genomic_DNA"/>
</dbReference>
<evidence type="ECO:0000259" key="6">
    <source>
        <dbReference type="Pfam" id="PF03962"/>
    </source>
</evidence>
<dbReference type="InterPro" id="IPR040453">
    <property type="entry name" value="Mnd1_HTH"/>
</dbReference>
<feature type="domain" description="Mnd1 HTH" evidence="6">
    <location>
        <begin position="15"/>
        <end position="74"/>
    </location>
</feature>
<evidence type="ECO:0000313" key="8">
    <source>
        <dbReference type="Proteomes" id="UP001629113"/>
    </source>
</evidence>
<evidence type="ECO:0000313" key="7">
    <source>
        <dbReference type="EMBL" id="KAL3423862.1"/>
    </source>
</evidence>
<keyword evidence="3" id="KW-0175">Coiled coil</keyword>
<keyword evidence="8" id="KW-1185">Reference proteome</keyword>
<comment type="subcellular location">
    <subcellularLocation>
        <location evidence="1 5">Nucleus</location>
    </subcellularLocation>
</comment>
<comment type="caution">
    <text evidence="7">The sequence shown here is derived from an EMBL/GenBank/DDBJ whole genome shotgun (WGS) entry which is preliminary data.</text>
</comment>
<dbReference type="PIRSF" id="PIRSF026991">
    <property type="entry name" value="Mnd1"/>
    <property type="match status" value="1"/>
</dbReference>
<gene>
    <name evidence="7" type="ORF">PVAG01_05609</name>
</gene>
<evidence type="ECO:0000256" key="4">
    <source>
        <dbReference type="ARBA" id="ARBA00023242"/>
    </source>
</evidence>
<dbReference type="InterPro" id="IPR005647">
    <property type="entry name" value="Mnd1"/>
</dbReference>
<proteinExistence type="inferred from homology"/>
<protein>
    <recommendedName>
        <fullName evidence="5">Meiotic nuclear division protein 1</fullName>
    </recommendedName>
</protein>
<dbReference type="Pfam" id="PF03962">
    <property type="entry name" value="Mnd1"/>
    <property type="match status" value="1"/>
</dbReference>
<keyword evidence="4 5" id="KW-0539">Nucleus</keyword>
<dbReference type="Proteomes" id="UP001629113">
    <property type="component" value="Unassembled WGS sequence"/>
</dbReference>
<comment type="function">
    <text evidence="5">Required for proper homologous chromosome pairing and efficient cross-over and intragenic recombination during meiosis.</text>
</comment>
<organism evidence="7 8">
    <name type="scientific">Phlyctema vagabunda</name>
    <dbReference type="NCBI Taxonomy" id="108571"/>
    <lineage>
        <taxon>Eukaryota</taxon>
        <taxon>Fungi</taxon>
        <taxon>Dikarya</taxon>
        <taxon>Ascomycota</taxon>
        <taxon>Pezizomycotina</taxon>
        <taxon>Leotiomycetes</taxon>
        <taxon>Helotiales</taxon>
        <taxon>Dermateaceae</taxon>
        <taxon>Phlyctema</taxon>
    </lineage>
</organism>